<protein>
    <submittedName>
        <fullName evidence="3">DUF58 domain-containing protein</fullName>
    </submittedName>
</protein>
<name>A0AAE3FH46_9BACT</name>
<feature type="transmembrane region" description="Helical" evidence="2">
    <location>
        <begin position="28"/>
        <end position="49"/>
    </location>
</feature>
<feature type="region of interest" description="Disordered" evidence="1">
    <location>
        <begin position="196"/>
        <end position="219"/>
    </location>
</feature>
<dbReference type="Proteomes" id="UP001139365">
    <property type="component" value="Unassembled WGS sequence"/>
</dbReference>
<evidence type="ECO:0000256" key="2">
    <source>
        <dbReference type="SAM" id="Phobius"/>
    </source>
</evidence>
<evidence type="ECO:0000313" key="4">
    <source>
        <dbReference type="Proteomes" id="UP001139365"/>
    </source>
</evidence>
<dbReference type="PANTHER" id="PTHR34351:SF1">
    <property type="entry name" value="SLR1927 PROTEIN"/>
    <property type="match status" value="1"/>
</dbReference>
<dbReference type="AlphaFoldDB" id="A0AAE3FH46"/>
<evidence type="ECO:0000256" key="1">
    <source>
        <dbReference type="SAM" id="MobiDB-lite"/>
    </source>
</evidence>
<feature type="compositionally biased region" description="Polar residues" evidence="1">
    <location>
        <begin position="200"/>
        <end position="215"/>
    </location>
</feature>
<dbReference type="EMBL" id="JALEMU010000146">
    <property type="protein sequence ID" value="MCI5756386.1"/>
    <property type="molecule type" value="Genomic_DNA"/>
</dbReference>
<proteinExistence type="predicted"/>
<keyword evidence="2" id="KW-0812">Transmembrane</keyword>
<keyword evidence="2" id="KW-0472">Membrane</keyword>
<dbReference type="PANTHER" id="PTHR34351">
    <property type="entry name" value="SLR1927 PROTEIN-RELATED"/>
    <property type="match status" value="1"/>
</dbReference>
<organism evidence="3 4">
    <name type="scientific">Candidatus Colimorpha enterica</name>
    <dbReference type="NCBI Taxonomy" id="3083063"/>
    <lineage>
        <taxon>Bacteria</taxon>
        <taxon>Pseudomonadati</taxon>
        <taxon>Bacteroidota</taxon>
        <taxon>Bacteroidia</taxon>
        <taxon>Bacteroidales</taxon>
        <taxon>Candidatus Colimorpha</taxon>
    </lineage>
</organism>
<reference evidence="3 4" key="1">
    <citation type="submission" date="2022-03" db="EMBL/GenBank/DDBJ databases">
        <title>Metagenome-assembled genomes from swine fecal metagenomes.</title>
        <authorList>
            <person name="Holman D.B."/>
            <person name="Kommadath A."/>
        </authorList>
    </citation>
    <scope>NUCLEOTIDE SEQUENCE [LARGE SCALE GENOMIC DNA]</scope>
    <source>
        <strain evidence="3">SUG147</strain>
    </source>
</reference>
<evidence type="ECO:0000313" key="3">
    <source>
        <dbReference type="EMBL" id="MCI5756386.1"/>
    </source>
</evidence>
<keyword evidence="2" id="KW-1133">Transmembrane helix</keyword>
<gene>
    <name evidence="3" type="ORF">MR241_08870</name>
</gene>
<feature type="transmembrane region" description="Helical" evidence="2">
    <location>
        <begin position="55"/>
        <end position="74"/>
    </location>
</feature>
<sequence length="429" mass="46036">MRRTAKKYTGRGKLLAQLKKHRTARFRLCGGVLIYLVLLVSCLIFTQALRSSVSAVTYAFVICIPAVDAILLFISARHVRVEPLSPEITLEKHRTAAVSLSVTNTGIIPVSCAEFDISLPDAFSAGCVTGRKCVTLPPFSVSDAGIPVKFDFMGKYTVGTDSVRIYSLFRIFRTARRVRASVTVSVLPDRLPPCGAAPVSESSETNESILSGTRSESGDIRQYLPGDSIKTVHWKLSTKTDELQVRKYVSDSGRAVTVFSDFGGGCPEHFPEYARAFSADRIAAEALAAVRESAALGKGGQLVINREDAQSLGFAVPADADRLAAEICGVNASSCTPGVTGMPASAFGSSLLFVTSFIPDKTAAYITDAAALLGAGRVSVCVCDLSALYSGDDREKYRLALDGFCRRTRASGIKVTVPDRKTEECDEKE</sequence>
<comment type="caution">
    <text evidence="3">The sequence shown here is derived from an EMBL/GenBank/DDBJ whole genome shotgun (WGS) entry which is preliminary data.</text>
</comment>
<accession>A0AAE3FH46</accession>